<dbReference type="KEGG" id="aev:EI546_09045"/>
<dbReference type="RefSeq" id="WP_128250237.1">
    <property type="nucleotide sequence ID" value="NZ_CP034951.1"/>
</dbReference>
<evidence type="ECO:0008006" key="3">
    <source>
        <dbReference type="Google" id="ProtNLM"/>
    </source>
</evidence>
<dbReference type="OrthoDB" id="9809323at2"/>
<reference evidence="1 2" key="1">
    <citation type="submission" date="2019-01" db="EMBL/GenBank/DDBJ databases">
        <title>Complete genome sequencing of Aequorivita sp. H23M31.</title>
        <authorList>
            <person name="Bae J.-W."/>
        </authorList>
    </citation>
    <scope>NUCLEOTIDE SEQUENCE [LARGE SCALE GENOMIC DNA]</scope>
    <source>
        <strain evidence="1 2">H23M31</strain>
    </source>
</reference>
<organism evidence="1 2">
    <name type="scientific">Aequorivita ciconiae</name>
    <dbReference type="NCBI Taxonomy" id="2494375"/>
    <lineage>
        <taxon>Bacteria</taxon>
        <taxon>Pseudomonadati</taxon>
        <taxon>Bacteroidota</taxon>
        <taxon>Flavobacteriia</taxon>
        <taxon>Flavobacteriales</taxon>
        <taxon>Flavobacteriaceae</taxon>
        <taxon>Aequorivita</taxon>
    </lineage>
</organism>
<dbReference type="InterPro" id="IPR043519">
    <property type="entry name" value="NT_sf"/>
</dbReference>
<evidence type="ECO:0000313" key="1">
    <source>
        <dbReference type="EMBL" id="QAA81856.1"/>
    </source>
</evidence>
<proteinExistence type="predicted"/>
<keyword evidence="2" id="KW-1185">Reference proteome</keyword>
<dbReference type="Proteomes" id="UP000285517">
    <property type="component" value="Chromosome"/>
</dbReference>
<gene>
    <name evidence="1" type="ORF">EI546_09045</name>
</gene>
<name>A0A410G3L6_9FLAO</name>
<dbReference type="SUPFAM" id="SSF81301">
    <property type="entry name" value="Nucleotidyltransferase"/>
    <property type="match status" value="1"/>
</dbReference>
<dbReference type="EMBL" id="CP034951">
    <property type="protein sequence ID" value="QAA81856.1"/>
    <property type="molecule type" value="Genomic_DNA"/>
</dbReference>
<evidence type="ECO:0000313" key="2">
    <source>
        <dbReference type="Proteomes" id="UP000285517"/>
    </source>
</evidence>
<accession>A0A410G3L6</accession>
<sequence length="30" mass="3363">MTEDSDIDILVDFPKGVTYLDIGGIYMDLI</sequence>
<protein>
    <recommendedName>
        <fullName evidence="3">Nucleotidyltransferase</fullName>
    </recommendedName>
</protein>
<dbReference type="AlphaFoldDB" id="A0A410G3L6"/>